<name>A0ABS3VWM8_MICEH</name>
<accession>A0ABS3VWM8</accession>
<organism evidence="2 3">
    <name type="scientific">Micromonospora echinofusca</name>
    <dbReference type="NCBI Taxonomy" id="47858"/>
    <lineage>
        <taxon>Bacteria</taxon>
        <taxon>Bacillati</taxon>
        <taxon>Actinomycetota</taxon>
        <taxon>Actinomycetes</taxon>
        <taxon>Micromonosporales</taxon>
        <taxon>Micromonosporaceae</taxon>
        <taxon>Micromonospora</taxon>
    </lineage>
</organism>
<sequence>GTPRPTEPADGVLRGARRPAGYRAELGSRRKERERDEKAARIDQDFDQIRRLLDREEAWTVATPGGGVLDSTPTRTGTVAAEPKPTVGGGA</sequence>
<keyword evidence="3" id="KW-1185">Reference proteome</keyword>
<feature type="non-terminal residue" evidence="2">
    <location>
        <position position="1"/>
    </location>
</feature>
<evidence type="ECO:0000256" key="1">
    <source>
        <dbReference type="SAM" id="MobiDB-lite"/>
    </source>
</evidence>
<evidence type="ECO:0000313" key="2">
    <source>
        <dbReference type="EMBL" id="MBO4208945.1"/>
    </source>
</evidence>
<gene>
    <name evidence="2" type="ORF">GSF22_23495</name>
</gene>
<comment type="caution">
    <text evidence="2">The sequence shown here is derived from an EMBL/GenBank/DDBJ whole genome shotgun (WGS) entry which is preliminary data.</text>
</comment>
<proteinExistence type="predicted"/>
<protein>
    <submittedName>
        <fullName evidence="2">Uncharacterized protein</fullName>
    </submittedName>
</protein>
<reference evidence="2 3" key="1">
    <citation type="submission" date="2019-12" db="EMBL/GenBank/DDBJ databases">
        <title>Whole genome sequencing of endophytic Actinobacterium Micromonospora sp. MPMI6T.</title>
        <authorList>
            <person name="Evv R."/>
            <person name="Podile A.R."/>
        </authorList>
    </citation>
    <scope>NUCLEOTIDE SEQUENCE [LARGE SCALE GENOMIC DNA]</scope>
    <source>
        <strain evidence="2 3">MPMI6</strain>
    </source>
</reference>
<feature type="region of interest" description="Disordered" evidence="1">
    <location>
        <begin position="63"/>
        <end position="91"/>
    </location>
</feature>
<feature type="region of interest" description="Disordered" evidence="1">
    <location>
        <begin position="1"/>
        <end position="39"/>
    </location>
</feature>
<feature type="compositionally biased region" description="Basic and acidic residues" evidence="1">
    <location>
        <begin position="26"/>
        <end position="39"/>
    </location>
</feature>
<dbReference type="EMBL" id="WVUH01000244">
    <property type="protein sequence ID" value="MBO4208945.1"/>
    <property type="molecule type" value="Genomic_DNA"/>
</dbReference>
<evidence type="ECO:0000313" key="3">
    <source>
        <dbReference type="Proteomes" id="UP000823521"/>
    </source>
</evidence>
<dbReference type="RefSeq" id="WP_208815920.1">
    <property type="nucleotide sequence ID" value="NZ_WVUH01000244.1"/>
</dbReference>
<dbReference type="Proteomes" id="UP000823521">
    <property type="component" value="Unassembled WGS sequence"/>
</dbReference>